<evidence type="ECO:0000313" key="2">
    <source>
        <dbReference type="EMBL" id="MBM9468154.1"/>
    </source>
</evidence>
<sequence>MRTAAIVTVYVALAVIIGLLLTTLAHWRRFRHETDRLRAWQSVYGRTGGKVALVIAAVAVAVLAGAMAAVANLPPE</sequence>
<feature type="transmembrane region" description="Helical" evidence="1">
    <location>
        <begin position="48"/>
        <end position="71"/>
    </location>
</feature>
<name>A0A938YE41_9ACTN</name>
<feature type="transmembrane region" description="Helical" evidence="1">
    <location>
        <begin position="6"/>
        <end position="27"/>
    </location>
</feature>
<dbReference type="RefSeq" id="WP_205261107.1">
    <property type="nucleotide sequence ID" value="NZ_JAERWK010000016.1"/>
</dbReference>
<comment type="caution">
    <text evidence="2">The sequence shown here is derived from an EMBL/GenBank/DDBJ whole genome shotgun (WGS) entry which is preliminary data.</text>
</comment>
<keyword evidence="3" id="KW-1185">Reference proteome</keyword>
<evidence type="ECO:0000256" key="1">
    <source>
        <dbReference type="SAM" id="Phobius"/>
    </source>
</evidence>
<reference evidence="2" key="1">
    <citation type="submission" date="2021-01" db="EMBL/GenBank/DDBJ databases">
        <title>YIM 132084 draft genome.</title>
        <authorList>
            <person name="An D."/>
        </authorList>
    </citation>
    <scope>NUCLEOTIDE SEQUENCE</scope>
    <source>
        <strain evidence="2">YIM 132084</strain>
    </source>
</reference>
<gene>
    <name evidence="2" type="ORF">JL106_12780</name>
</gene>
<keyword evidence="1" id="KW-0472">Membrane</keyword>
<dbReference type="EMBL" id="JAERWK010000016">
    <property type="protein sequence ID" value="MBM9468154.1"/>
    <property type="molecule type" value="Genomic_DNA"/>
</dbReference>
<keyword evidence="1" id="KW-0812">Transmembrane</keyword>
<evidence type="ECO:0000313" key="3">
    <source>
        <dbReference type="Proteomes" id="UP000663792"/>
    </source>
</evidence>
<dbReference type="Proteomes" id="UP000663792">
    <property type="component" value="Unassembled WGS sequence"/>
</dbReference>
<keyword evidence="1" id="KW-1133">Transmembrane helix</keyword>
<protein>
    <submittedName>
        <fullName evidence="2">Uncharacterized protein</fullName>
    </submittedName>
</protein>
<dbReference type="AlphaFoldDB" id="A0A938YE41"/>
<accession>A0A938YE41</accession>
<organism evidence="2 3">
    <name type="scientific">Nakamurella leprariae</name>
    <dbReference type="NCBI Taxonomy" id="2803911"/>
    <lineage>
        <taxon>Bacteria</taxon>
        <taxon>Bacillati</taxon>
        <taxon>Actinomycetota</taxon>
        <taxon>Actinomycetes</taxon>
        <taxon>Nakamurellales</taxon>
        <taxon>Nakamurellaceae</taxon>
        <taxon>Nakamurella</taxon>
    </lineage>
</organism>
<proteinExistence type="predicted"/>